<name>A0A182IUR7_ANOAO</name>
<accession>A0A182IUR7</accession>
<dbReference type="GO" id="GO:0008270">
    <property type="term" value="F:zinc ion binding"/>
    <property type="evidence" value="ECO:0007669"/>
    <property type="project" value="InterPro"/>
</dbReference>
<dbReference type="Pfam" id="PF25299">
    <property type="entry name" value="ZZ_ADA2"/>
    <property type="match status" value="1"/>
</dbReference>
<dbReference type="Pfam" id="PF09068">
    <property type="entry name" value="EF-hand_2"/>
    <property type="match status" value="1"/>
</dbReference>
<sequence>MYDQLTDSRGYLVYKNRYNGKAEQDNPNLTFIVLSINEKYASSRYSTYRCAGKLYALQKALYTSYIPFDMVHSILNRHQLNQIDSAPSIKPSQLTAVLHDVYFAATRMGYFDDLSTPPNLEAASSILAGFFWAVFDPKRSTAISVLELHQTVLLLSSHANHGQLVWEHFRLISDHNLCVSRHRFEAMLTVLSKILNFLGEPDYLRPSMVQQITSECFVNYPGLVGLTEYQFSCLWKLSSLFSYYANVVSLNKRLQDTEHTVHGLLCYGCRDVIRGLRFKCQRCRNVSLCIKCFTHGYGNKQHNMSHKMYEISSGEAESSLRCGRVWLTKLWHWLRASRHQEQNPAPSTYENMEAKLIDTKAVEMMQEGNQEHQDTLARESMIACTLSRASNTTMKRNMSLFSSVEYNSFNNSRQKDLLAKLTSVTEALEEHHDEYRKQMTECWKMLTAEEQNTTSRMHACFDTYMQQFAACLAQLKLVSTHAGQSIPQCSSTPYRRATLTLAATDCISNSAKTRPSPDGEGDRSFVGSSRLEKTELSVRDISTWFHMDLSTPDAVCTVGSQANGKDEKTTSDATRQCEEAHNPVTKEDELSCRIDRLKLDTQMANFRDLLLKVREIVDDSYSDNTELARSTLQIEKALDRIIAEEELKRTKQFV</sequence>
<dbReference type="AlphaFoldDB" id="A0A182IUR7"/>
<dbReference type="PROSITE" id="PS01357">
    <property type="entry name" value="ZF_ZZ_1"/>
    <property type="match status" value="1"/>
</dbReference>
<dbReference type="InterPro" id="IPR000433">
    <property type="entry name" value="Znf_ZZ"/>
</dbReference>
<dbReference type="PROSITE" id="PS50135">
    <property type="entry name" value="ZF_ZZ_2"/>
    <property type="match status" value="1"/>
</dbReference>
<dbReference type="Gene3D" id="3.30.60.90">
    <property type="match status" value="1"/>
</dbReference>
<dbReference type="SUPFAM" id="SSF47473">
    <property type="entry name" value="EF-hand"/>
    <property type="match status" value="1"/>
</dbReference>
<dbReference type="InterPro" id="IPR043145">
    <property type="entry name" value="Znf_ZZ_sf"/>
</dbReference>
<dbReference type="GO" id="GO:0099536">
    <property type="term" value="P:synaptic signaling"/>
    <property type="evidence" value="ECO:0007669"/>
    <property type="project" value="TreeGrafter"/>
</dbReference>
<dbReference type="EnsemblMetazoa" id="AATE005857-RA">
    <property type="protein sequence ID" value="AATE005857-PA.1"/>
    <property type="gene ID" value="AATE005857"/>
</dbReference>
<dbReference type="PANTHER" id="PTHR12268:SF21">
    <property type="entry name" value="DISCONTINUOUS ACTIN HEXAGON"/>
    <property type="match status" value="1"/>
</dbReference>
<dbReference type="VEuPathDB" id="VectorBase:AATE005857"/>
<dbReference type="GO" id="GO:0046716">
    <property type="term" value="P:muscle cell cellular homeostasis"/>
    <property type="evidence" value="ECO:0007669"/>
    <property type="project" value="UniProtKB-ARBA"/>
</dbReference>
<protein>
    <submittedName>
        <fullName evidence="1">Uncharacterized protein</fullName>
    </submittedName>
</protein>
<dbReference type="GO" id="GO:0045202">
    <property type="term" value="C:synapse"/>
    <property type="evidence" value="ECO:0007669"/>
    <property type="project" value="GOC"/>
</dbReference>
<dbReference type="STRING" id="41427.A0A182IUR7"/>
<dbReference type="InterPro" id="IPR011992">
    <property type="entry name" value="EF-hand-dom_pair"/>
</dbReference>
<dbReference type="SUPFAM" id="SSF57850">
    <property type="entry name" value="RING/U-box"/>
    <property type="match status" value="1"/>
</dbReference>
<reference evidence="1" key="1">
    <citation type="submission" date="2022-08" db="UniProtKB">
        <authorList>
            <consortium name="EnsemblMetazoa"/>
        </authorList>
    </citation>
    <scope>IDENTIFICATION</scope>
    <source>
        <strain evidence="1">EBRO</strain>
    </source>
</reference>
<dbReference type="PANTHER" id="PTHR12268">
    <property type="entry name" value="E3 UBIQUITIN-PROTEIN LIGASE KCMF1"/>
    <property type="match status" value="1"/>
</dbReference>
<evidence type="ECO:0000313" key="1">
    <source>
        <dbReference type="EnsemblMetazoa" id="AATE005857-PA.1"/>
    </source>
</evidence>
<dbReference type="InterPro" id="IPR015153">
    <property type="entry name" value="EF-hand_dom_typ1"/>
</dbReference>
<dbReference type="GO" id="GO:0050804">
    <property type="term" value="P:modulation of chemical synaptic transmission"/>
    <property type="evidence" value="ECO:0007669"/>
    <property type="project" value="UniProtKB-ARBA"/>
</dbReference>
<organism evidence="1">
    <name type="scientific">Anopheles atroparvus</name>
    <name type="common">European mosquito</name>
    <dbReference type="NCBI Taxonomy" id="41427"/>
    <lineage>
        <taxon>Eukaryota</taxon>
        <taxon>Metazoa</taxon>
        <taxon>Ecdysozoa</taxon>
        <taxon>Arthropoda</taxon>
        <taxon>Hexapoda</taxon>
        <taxon>Insecta</taxon>
        <taxon>Pterygota</taxon>
        <taxon>Neoptera</taxon>
        <taxon>Endopterygota</taxon>
        <taxon>Diptera</taxon>
        <taxon>Nematocera</taxon>
        <taxon>Culicoidea</taxon>
        <taxon>Culicidae</taxon>
        <taxon>Anophelinae</taxon>
        <taxon>Anopheles</taxon>
    </lineage>
</organism>
<proteinExistence type="predicted"/>
<dbReference type="GO" id="GO:0016010">
    <property type="term" value="C:dystrophin-associated glycoprotein complex"/>
    <property type="evidence" value="ECO:0007669"/>
    <property type="project" value="UniProtKB-ARBA"/>
</dbReference>
<dbReference type="CDD" id="cd02345">
    <property type="entry name" value="ZZ_dah"/>
    <property type="match status" value="1"/>
</dbReference>
<dbReference type="SMART" id="SM00291">
    <property type="entry name" value="ZnF_ZZ"/>
    <property type="match status" value="1"/>
</dbReference>
<dbReference type="InterPro" id="IPR050774">
    <property type="entry name" value="KCMF1/Dystrophin"/>
</dbReference>